<dbReference type="RefSeq" id="WP_168926086.1">
    <property type="nucleotide sequence ID" value="NZ_JAAXLJ010000030.1"/>
</dbReference>
<gene>
    <name evidence="1" type="ORF">HC026_11615</name>
</gene>
<evidence type="ECO:0000313" key="1">
    <source>
        <dbReference type="EMBL" id="NLR19537.1"/>
    </source>
</evidence>
<comment type="caution">
    <text evidence="1">The sequence shown here is derived from an EMBL/GenBank/DDBJ whole genome shotgun (WGS) entry which is preliminary data.</text>
</comment>
<accession>A0ABX1L239</accession>
<sequence length="87" mass="9899">MQLLISDVAELRMPTRKAEIKLFFDSIGYQLSASGEDLVSLTSEYAQLSVQPPVTFVRYDRDHFLSIQSNGKSMTLPYANKPETKER</sequence>
<name>A0ABX1L239_9LACO</name>
<organism evidence="1 2">
    <name type="scientific">Secundilactobacillus angelensis</name>
    <dbReference type="NCBI Taxonomy" id="2722706"/>
    <lineage>
        <taxon>Bacteria</taxon>
        <taxon>Bacillati</taxon>
        <taxon>Bacillota</taxon>
        <taxon>Bacilli</taxon>
        <taxon>Lactobacillales</taxon>
        <taxon>Lactobacillaceae</taxon>
        <taxon>Secundilactobacillus</taxon>
    </lineage>
</organism>
<reference evidence="1 2" key="1">
    <citation type="submission" date="2020-04" db="EMBL/GenBank/DDBJ databases">
        <title>A novel species of genus Lactobacillus that was isolated from fermented food Zha-chili.</title>
        <authorList>
            <person name="Zhang Z."/>
        </authorList>
    </citation>
    <scope>NUCLEOTIDE SEQUENCE [LARGE SCALE GENOMIC DNA]</scope>
    <source>
        <strain evidence="2">HBUAS51383</strain>
    </source>
</reference>
<dbReference type="Proteomes" id="UP000763447">
    <property type="component" value="Unassembled WGS sequence"/>
</dbReference>
<proteinExistence type="predicted"/>
<evidence type="ECO:0000313" key="2">
    <source>
        <dbReference type="Proteomes" id="UP000763447"/>
    </source>
</evidence>
<dbReference type="EMBL" id="JAAXLJ010000030">
    <property type="protein sequence ID" value="NLR19537.1"/>
    <property type="molecule type" value="Genomic_DNA"/>
</dbReference>
<protein>
    <submittedName>
        <fullName evidence="1">Uncharacterized protein</fullName>
    </submittedName>
</protein>
<keyword evidence="2" id="KW-1185">Reference proteome</keyword>